<dbReference type="SUPFAM" id="SSF51197">
    <property type="entry name" value="Clavaminate synthase-like"/>
    <property type="match status" value="1"/>
</dbReference>
<keyword evidence="2" id="KW-1185">Reference proteome</keyword>
<comment type="caution">
    <text evidence="1">The sequence shown here is derived from an EMBL/GenBank/DDBJ whole genome shotgun (WGS) entry which is preliminary data.</text>
</comment>
<dbReference type="OrthoDB" id="10334296at2759"/>
<dbReference type="Proteomes" id="UP000604046">
    <property type="component" value="Unassembled WGS sequence"/>
</dbReference>
<proteinExistence type="predicted"/>
<evidence type="ECO:0000313" key="1">
    <source>
        <dbReference type="EMBL" id="CAE7324094.1"/>
    </source>
</evidence>
<protein>
    <submittedName>
        <fullName evidence="1">Uncharacterized protein</fullName>
    </submittedName>
</protein>
<name>A0A812NV67_9DINO</name>
<reference evidence="1" key="1">
    <citation type="submission" date="2021-02" db="EMBL/GenBank/DDBJ databases">
        <authorList>
            <person name="Dougan E. K."/>
            <person name="Rhodes N."/>
            <person name="Thang M."/>
            <person name="Chan C."/>
        </authorList>
    </citation>
    <scope>NUCLEOTIDE SEQUENCE</scope>
</reference>
<dbReference type="EMBL" id="CAJNDS010002096">
    <property type="protein sequence ID" value="CAE7324094.1"/>
    <property type="molecule type" value="Genomic_DNA"/>
</dbReference>
<gene>
    <name evidence="1" type="ORF">SNAT2548_LOCUS16981</name>
</gene>
<dbReference type="AlphaFoldDB" id="A0A812NV67"/>
<sequence>MAFTGGRGASQTEAGLRLVGIGLGSLLAFFHQKITRIYKTTVEEGFTHRAERNRPIQYYDLLQYKNSCHPHDECLQEIIEKIYGQVEKEFGPGFLIVHDFWSYRAPGSFPAPVMHTDPAFWMTGRTDGFNLWFLLDHKDMAYGIDVLTKEDNEDFYSCPALGLPHAPPFLFAGKLESKANTTDTTDTCKASTAFIHRIPLRKWPVLFEWQNDVANALGTLCCAASTWWLQKAINLGKTLQDWWPSWAFRGFLLTFGWLGSLYPLPPVTLKARRFELQIGDAAVIRQDELHASDKEPLKEGQFRLAIGFKFMRQAPVRQYLVNGPSATRRRIHRDLKLPLGTLLNDPYRQSTLDLAEDAGVLTRTVAKAMSGFATAGRFVAPEKGSKAKGTRLS</sequence>
<organism evidence="1 2">
    <name type="scientific">Symbiodinium natans</name>
    <dbReference type="NCBI Taxonomy" id="878477"/>
    <lineage>
        <taxon>Eukaryota</taxon>
        <taxon>Sar</taxon>
        <taxon>Alveolata</taxon>
        <taxon>Dinophyceae</taxon>
        <taxon>Suessiales</taxon>
        <taxon>Symbiodiniaceae</taxon>
        <taxon>Symbiodinium</taxon>
    </lineage>
</organism>
<evidence type="ECO:0000313" key="2">
    <source>
        <dbReference type="Proteomes" id="UP000604046"/>
    </source>
</evidence>
<accession>A0A812NV67</accession>